<name>A0A4Y2MHJ6_ARAVE</name>
<organism evidence="1 2">
    <name type="scientific">Araneus ventricosus</name>
    <name type="common">Orbweaver spider</name>
    <name type="synonym">Epeira ventricosa</name>
    <dbReference type="NCBI Taxonomy" id="182803"/>
    <lineage>
        <taxon>Eukaryota</taxon>
        <taxon>Metazoa</taxon>
        <taxon>Ecdysozoa</taxon>
        <taxon>Arthropoda</taxon>
        <taxon>Chelicerata</taxon>
        <taxon>Arachnida</taxon>
        <taxon>Araneae</taxon>
        <taxon>Araneomorphae</taxon>
        <taxon>Entelegynae</taxon>
        <taxon>Araneoidea</taxon>
        <taxon>Araneidae</taxon>
        <taxon>Araneus</taxon>
    </lineage>
</organism>
<keyword evidence="2" id="KW-1185">Reference proteome</keyword>
<gene>
    <name evidence="1" type="ORF">AVEN_53922_1</name>
</gene>
<protein>
    <submittedName>
        <fullName evidence="1">Uncharacterized protein</fullName>
    </submittedName>
</protein>
<dbReference type="EMBL" id="BGPR01007406">
    <property type="protein sequence ID" value="GBN26605.1"/>
    <property type="molecule type" value="Genomic_DNA"/>
</dbReference>
<accession>A0A4Y2MHJ6</accession>
<evidence type="ECO:0000313" key="1">
    <source>
        <dbReference type="EMBL" id="GBN26605.1"/>
    </source>
</evidence>
<evidence type="ECO:0000313" key="2">
    <source>
        <dbReference type="Proteomes" id="UP000499080"/>
    </source>
</evidence>
<sequence>MKQMLKEWQIEKSEKMSKKAKSGCKQMLKGLQNEDGDNLQKSENADFRGQPSSYLCMNNPAAENALSASADVGRFMFKASTSFIIFDD</sequence>
<proteinExistence type="predicted"/>
<dbReference type="Proteomes" id="UP000499080">
    <property type="component" value="Unassembled WGS sequence"/>
</dbReference>
<reference evidence="1 2" key="1">
    <citation type="journal article" date="2019" name="Sci. Rep.">
        <title>Orb-weaving spider Araneus ventricosus genome elucidates the spidroin gene catalogue.</title>
        <authorList>
            <person name="Kono N."/>
            <person name="Nakamura H."/>
            <person name="Ohtoshi R."/>
            <person name="Moran D.A.P."/>
            <person name="Shinohara A."/>
            <person name="Yoshida Y."/>
            <person name="Fujiwara M."/>
            <person name="Mori M."/>
            <person name="Tomita M."/>
            <person name="Arakawa K."/>
        </authorList>
    </citation>
    <scope>NUCLEOTIDE SEQUENCE [LARGE SCALE GENOMIC DNA]</scope>
</reference>
<dbReference type="AlphaFoldDB" id="A0A4Y2MHJ6"/>
<comment type="caution">
    <text evidence="1">The sequence shown here is derived from an EMBL/GenBank/DDBJ whole genome shotgun (WGS) entry which is preliminary data.</text>
</comment>